<evidence type="ECO:0000256" key="4">
    <source>
        <dbReference type="PROSITE-ProRule" id="PRU00325"/>
    </source>
</evidence>
<dbReference type="PROSITE" id="PS50966">
    <property type="entry name" value="ZF_SWIM"/>
    <property type="match status" value="1"/>
</dbReference>
<dbReference type="EMBL" id="JAMQYH010000001">
    <property type="protein sequence ID" value="KAJ1702685.1"/>
    <property type="molecule type" value="Genomic_DNA"/>
</dbReference>
<dbReference type="Proteomes" id="UP001151287">
    <property type="component" value="Unassembled WGS sequence"/>
</dbReference>
<feature type="compositionally biased region" description="Basic and acidic residues" evidence="5">
    <location>
        <begin position="364"/>
        <end position="375"/>
    </location>
</feature>
<dbReference type="GO" id="GO:0008270">
    <property type="term" value="F:zinc ion binding"/>
    <property type="evidence" value="ECO:0007669"/>
    <property type="project" value="UniProtKB-KW"/>
</dbReference>
<dbReference type="OrthoDB" id="2407438at2759"/>
<reference evidence="7" key="1">
    <citation type="journal article" date="2022" name="Cell">
        <title>Repeat-based holocentromeres influence genome architecture and karyotype evolution.</title>
        <authorList>
            <person name="Hofstatter P.G."/>
            <person name="Thangavel G."/>
            <person name="Lux T."/>
            <person name="Neumann P."/>
            <person name="Vondrak T."/>
            <person name="Novak P."/>
            <person name="Zhang M."/>
            <person name="Costa L."/>
            <person name="Castellani M."/>
            <person name="Scott A."/>
            <person name="Toegelov H."/>
            <person name="Fuchs J."/>
            <person name="Mata-Sucre Y."/>
            <person name="Dias Y."/>
            <person name="Vanzela A.L.L."/>
            <person name="Huettel B."/>
            <person name="Almeida C.C.S."/>
            <person name="Simkova H."/>
            <person name="Souza G."/>
            <person name="Pedrosa-Harand A."/>
            <person name="Macas J."/>
            <person name="Mayer K.F.X."/>
            <person name="Houben A."/>
            <person name="Marques A."/>
        </authorList>
    </citation>
    <scope>NUCLEOTIDE SEQUENCE</scope>
    <source>
        <strain evidence="7">RhyBre1mFocal</strain>
    </source>
</reference>
<sequence>MDNLNGMPHVGMSLGTLDEAWTYWKSFGGRNGFGVRKCYGRKGKDNIHSSYTFVCACEGERKKDKRDYLTKNPRAETRRGCKVLLALKFDKNCQQYKVKKCHLEHNHPLQKPEACYLIPTQREVPEIALIDINLADMSGIRPKESHELLSRQAGGVRSIGYTKDDLKSCLRDKRKKAMEYGAAVSILKYFEKRASEDSFLQHFEDITENKEIANIVWMDGTMRVAYGRFGEVVIFDTTFGTNNEKWALGTFVGLNNFREIVIFGAALMCDQTTESFAWVFTKFVEANGGKKPITMFTDQDMAIGNALKQVLPNTKHGLCVWHIMKNAQKKLCKYKKKNDKNDKDDNDDEDDEDDKDDNNDNDDSNDKNDSNDKKDKQGLMGEFLKCLFKYEEEEEFEKAFEALAGKLDKKDEKWKNGIYECKEKWAYCFMKNSYTLGIRSTQASESMNSDLKNYLSCKLDVNRFMEQFDRVVDAKREKEVKTEYEMRKKLPRVRYNIPIICEAGKLYTPNIFELFHKECEFFGSAYIESIDGHTYTVGMSNNINDKECSRKSRQVVWNRDDQSIACSCKKFERVGILCCHAIKVLDRDDIKNIPPNYILKRWTQNANDDIVVDREERVVIEDALLEARNRHAQLMRLLGPTCDMVSRDKEKFQFLWDELCSVRERVEERYGNPSKRTNDHVQDNPNSQPENSLRLKKKDGDNRSKRRKPWNENFSRKKKGSGGRVSSSQPLIRSSNNLSQDTSIENFGAANFGCYDQLEHIHDVSIIED</sequence>
<dbReference type="Pfam" id="PF10551">
    <property type="entry name" value="MULE"/>
    <property type="match status" value="1"/>
</dbReference>
<proteinExistence type="predicted"/>
<name>A0A9Q0CYU3_9POAL</name>
<protein>
    <recommendedName>
        <fullName evidence="6">SWIM-type domain-containing protein</fullName>
    </recommendedName>
</protein>
<keyword evidence="3" id="KW-0862">Zinc</keyword>
<evidence type="ECO:0000256" key="3">
    <source>
        <dbReference type="ARBA" id="ARBA00022833"/>
    </source>
</evidence>
<dbReference type="PANTHER" id="PTHR47718">
    <property type="entry name" value="OS01G0519700 PROTEIN"/>
    <property type="match status" value="1"/>
</dbReference>
<dbReference type="InterPro" id="IPR006564">
    <property type="entry name" value="Znf_PMZ"/>
</dbReference>
<keyword evidence="1" id="KW-0479">Metal-binding</keyword>
<accession>A0A9Q0CYU3</accession>
<evidence type="ECO:0000256" key="5">
    <source>
        <dbReference type="SAM" id="MobiDB-lite"/>
    </source>
</evidence>
<dbReference type="Pfam" id="PF04434">
    <property type="entry name" value="SWIM"/>
    <property type="match status" value="1"/>
</dbReference>
<evidence type="ECO:0000313" key="7">
    <source>
        <dbReference type="EMBL" id="KAJ1702685.1"/>
    </source>
</evidence>
<dbReference type="Pfam" id="PF03101">
    <property type="entry name" value="FAR1"/>
    <property type="match status" value="1"/>
</dbReference>
<keyword evidence="2 4" id="KW-0863">Zinc-finger</keyword>
<organism evidence="7 8">
    <name type="scientific">Rhynchospora breviuscula</name>
    <dbReference type="NCBI Taxonomy" id="2022672"/>
    <lineage>
        <taxon>Eukaryota</taxon>
        <taxon>Viridiplantae</taxon>
        <taxon>Streptophyta</taxon>
        <taxon>Embryophyta</taxon>
        <taxon>Tracheophyta</taxon>
        <taxon>Spermatophyta</taxon>
        <taxon>Magnoliopsida</taxon>
        <taxon>Liliopsida</taxon>
        <taxon>Poales</taxon>
        <taxon>Cyperaceae</taxon>
        <taxon>Cyperoideae</taxon>
        <taxon>Rhynchosporeae</taxon>
        <taxon>Rhynchospora</taxon>
    </lineage>
</organism>
<comment type="caution">
    <text evidence="7">The sequence shown here is derived from an EMBL/GenBank/DDBJ whole genome shotgun (WGS) entry which is preliminary data.</text>
</comment>
<evidence type="ECO:0000313" key="8">
    <source>
        <dbReference type="Proteomes" id="UP001151287"/>
    </source>
</evidence>
<dbReference type="AlphaFoldDB" id="A0A9Q0CYU3"/>
<feature type="compositionally biased region" description="Basic and acidic residues" evidence="5">
    <location>
        <begin position="668"/>
        <end position="682"/>
    </location>
</feature>
<feature type="region of interest" description="Disordered" evidence="5">
    <location>
        <begin position="337"/>
        <end position="375"/>
    </location>
</feature>
<dbReference type="InterPro" id="IPR004330">
    <property type="entry name" value="FAR1_DNA_bnd_dom"/>
</dbReference>
<feature type="compositionally biased region" description="Acidic residues" evidence="5">
    <location>
        <begin position="344"/>
        <end position="363"/>
    </location>
</feature>
<dbReference type="InterPro" id="IPR007527">
    <property type="entry name" value="Znf_SWIM"/>
</dbReference>
<dbReference type="PANTHER" id="PTHR47718:SF2">
    <property type="entry name" value="PROTEIN FAR1-RELATED SEQUENCE 5-LIKE"/>
    <property type="match status" value="1"/>
</dbReference>
<evidence type="ECO:0000259" key="6">
    <source>
        <dbReference type="PROSITE" id="PS50966"/>
    </source>
</evidence>
<evidence type="ECO:0000256" key="2">
    <source>
        <dbReference type="ARBA" id="ARBA00022771"/>
    </source>
</evidence>
<gene>
    <name evidence="7" type="ORF">LUZ63_002464</name>
</gene>
<evidence type="ECO:0000256" key="1">
    <source>
        <dbReference type="ARBA" id="ARBA00022723"/>
    </source>
</evidence>
<keyword evidence="8" id="KW-1185">Reference proteome</keyword>
<feature type="region of interest" description="Disordered" evidence="5">
    <location>
        <begin position="668"/>
        <end position="737"/>
    </location>
</feature>
<dbReference type="SMART" id="SM00575">
    <property type="entry name" value="ZnF_PMZ"/>
    <property type="match status" value="1"/>
</dbReference>
<dbReference type="InterPro" id="IPR018289">
    <property type="entry name" value="MULE_transposase_dom"/>
</dbReference>
<feature type="domain" description="SWIM-type" evidence="6">
    <location>
        <begin position="535"/>
        <end position="589"/>
    </location>
</feature>